<dbReference type="OrthoDB" id="262743at2"/>
<reference evidence="1 2" key="1">
    <citation type="submission" date="2017-02" db="EMBL/GenBank/DDBJ databases">
        <title>Complete genome sequence of the drought resistance-promoting endophyte Pantoea alhagi LTYR-11Z.</title>
        <authorList>
            <person name="Zhang L."/>
        </authorList>
    </citation>
    <scope>NUCLEOTIDE SEQUENCE [LARGE SCALE GENOMIC DNA]</scope>
    <source>
        <strain evidence="1 2">LTYR-11Z</strain>
    </source>
</reference>
<sequence length="177" mass="19854">MKIACLAWGSLIWKPENLPLAFDWNPDGPVMPIEFSRVGDQGELATAICMNAPPVQVYWALLDTNTLQHAISSLREREKIPDSREDSVGKFLLKSMPTGVLANWAVAQKLDAVIWTALPPRFSGLEGRIPCAEDILEYLGLLEGEKLQHAQNYLKKVPANINTPYRKLVREQLGWDC</sequence>
<dbReference type="AlphaFoldDB" id="A0A1W6B8J5"/>
<dbReference type="KEGG" id="palh:B1H58_16220"/>
<accession>A0A1W6B8J5</accession>
<dbReference type="RefSeq" id="WP_085071485.1">
    <property type="nucleotide sequence ID" value="NZ_CP019706.1"/>
</dbReference>
<dbReference type="EMBL" id="CP019706">
    <property type="protein sequence ID" value="ARJ43428.1"/>
    <property type="molecule type" value="Genomic_DNA"/>
</dbReference>
<evidence type="ECO:0000313" key="2">
    <source>
        <dbReference type="Proteomes" id="UP000192900"/>
    </source>
</evidence>
<evidence type="ECO:0000313" key="1">
    <source>
        <dbReference type="EMBL" id="ARJ43428.1"/>
    </source>
</evidence>
<dbReference type="Proteomes" id="UP000192900">
    <property type="component" value="Chromosome"/>
</dbReference>
<gene>
    <name evidence="1" type="ORF">B1H58_16220</name>
</gene>
<proteinExistence type="predicted"/>
<keyword evidence="2" id="KW-1185">Reference proteome</keyword>
<organism evidence="1 2">
    <name type="scientific">Pantoea alhagi</name>
    <dbReference type="NCBI Taxonomy" id="1891675"/>
    <lineage>
        <taxon>Bacteria</taxon>
        <taxon>Pseudomonadati</taxon>
        <taxon>Pseudomonadota</taxon>
        <taxon>Gammaproteobacteria</taxon>
        <taxon>Enterobacterales</taxon>
        <taxon>Erwiniaceae</taxon>
        <taxon>Pantoea</taxon>
    </lineage>
</organism>
<protein>
    <submittedName>
        <fullName evidence="1">Uncharacterized protein</fullName>
    </submittedName>
</protein>
<name>A0A1W6B8J5_9GAMM</name>